<comment type="catalytic activity">
    <reaction evidence="2">
        <text>L-histidinol phosphate + H2O = L-histidinol + phosphate</text>
        <dbReference type="Rhea" id="RHEA:14465"/>
        <dbReference type="ChEBI" id="CHEBI:15377"/>
        <dbReference type="ChEBI" id="CHEBI:43474"/>
        <dbReference type="ChEBI" id="CHEBI:57699"/>
        <dbReference type="ChEBI" id="CHEBI:57980"/>
        <dbReference type="EC" id="3.1.3.15"/>
    </reaction>
</comment>
<dbReference type="Gene3D" id="3.20.20.140">
    <property type="entry name" value="Metal-dependent hydrolases"/>
    <property type="match status" value="1"/>
</dbReference>
<dbReference type="InterPro" id="IPR010140">
    <property type="entry name" value="Histidinol_P_phosphatase_HisJ"/>
</dbReference>
<dbReference type="EC" id="3.1.3.15" evidence="2"/>
<dbReference type="Pfam" id="PF03476">
    <property type="entry name" value="MOSC_N"/>
    <property type="match status" value="1"/>
</dbReference>
<sequence length="156" mass="17845">MMKVTALYVYPIKGLRAIPLTTATFTRQGISHDRTFMLLKVLESGSLKRMQLSDFPACALFEQELVDDTIRVRYHVPEHEMLTALRPRVVGHFDLIRLLSEDPGRDVSAWAGVWQRIVRNLELVRSFDGLLECNSAALRKGLAEPYPNRLISEIHQ</sequence>
<gene>
    <name evidence="4" type="ORF">BN1723_013984</name>
</gene>
<keyword evidence="2" id="KW-0368">Histidine biosynthesis</keyword>
<keyword evidence="2" id="KW-0028">Amino-acid biosynthesis</keyword>
<organism evidence="4 5">
    <name type="scientific">Verticillium longisporum</name>
    <name type="common">Verticillium dahliae var. longisporum</name>
    <dbReference type="NCBI Taxonomy" id="100787"/>
    <lineage>
        <taxon>Eukaryota</taxon>
        <taxon>Fungi</taxon>
        <taxon>Dikarya</taxon>
        <taxon>Ascomycota</taxon>
        <taxon>Pezizomycotina</taxon>
        <taxon>Sordariomycetes</taxon>
        <taxon>Hypocreomycetidae</taxon>
        <taxon>Glomerellales</taxon>
        <taxon>Plectosphaerellaceae</taxon>
        <taxon>Verticillium</taxon>
    </lineage>
</organism>
<name>A0A0G4LZZ9_VERLO</name>
<dbReference type="UniPathway" id="UPA00031">
    <property type="reaction ID" value="UER00013"/>
</dbReference>
<dbReference type="PANTHER" id="PTHR21039">
    <property type="entry name" value="HISTIDINOL PHOSPHATASE-RELATED"/>
    <property type="match status" value="1"/>
</dbReference>
<comment type="similarity">
    <text evidence="2">Belongs to the PHP hydrolase family. HisK subfamily.</text>
</comment>
<evidence type="ECO:0000256" key="1">
    <source>
        <dbReference type="ARBA" id="ARBA00022801"/>
    </source>
</evidence>
<dbReference type="EMBL" id="CVQI01020224">
    <property type="protein sequence ID" value="CRK27579.1"/>
    <property type="molecule type" value="Genomic_DNA"/>
</dbReference>
<evidence type="ECO:0000256" key="2">
    <source>
        <dbReference type="RuleBase" id="RU366003"/>
    </source>
</evidence>
<accession>A0A0G4LZZ9</accession>
<keyword evidence="1 2" id="KW-0378">Hydrolase</keyword>
<dbReference type="InterPro" id="IPR005303">
    <property type="entry name" value="MOCOS_middle"/>
</dbReference>
<protein>
    <recommendedName>
        <fullName evidence="2">Histidinol-phosphatase</fullName>
        <shortName evidence="2">HolPase</shortName>
        <ecNumber evidence="2">3.1.3.15</ecNumber>
    </recommendedName>
</protein>
<dbReference type="GO" id="GO:0004401">
    <property type="term" value="F:histidinol-phosphatase activity"/>
    <property type="evidence" value="ECO:0007669"/>
    <property type="project" value="UniProtKB-UniRule"/>
</dbReference>
<evidence type="ECO:0000313" key="4">
    <source>
        <dbReference type="EMBL" id="CRK27579.1"/>
    </source>
</evidence>
<dbReference type="AlphaFoldDB" id="A0A0G4LZZ9"/>
<evidence type="ECO:0000313" key="5">
    <source>
        <dbReference type="Proteomes" id="UP000045706"/>
    </source>
</evidence>
<dbReference type="Proteomes" id="UP000045706">
    <property type="component" value="Unassembled WGS sequence"/>
</dbReference>
<dbReference type="GO" id="GO:0000105">
    <property type="term" value="P:L-histidine biosynthetic process"/>
    <property type="evidence" value="ECO:0007669"/>
    <property type="project" value="UniProtKB-UniRule"/>
</dbReference>
<dbReference type="GO" id="GO:0005737">
    <property type="term" value="C:cytoplasm"/>
    <property type="evidence" value="ECO:0007669"/>
    <property type="project" value="TreeGrafter"/>
</dbReference>
<comment type="pathway">
    <text evidence="2">Amino-acid biosynthesis; L-histidine biosynthesis; L-histidine from 5-phospho-alpha-D-ribose 1-diphosphate: step 8/9.</text>
</comment>
<dbReference type="PANTHER" id="PTHR21039:SF0">
    <property type="entry name" value="HISTIDINOL-PHOSPHATASE"/>
    <property type="match status" value="1"/>
</dbReference>
<proteinExistence type="inferred from homology"/>
<reference evidence="5" key="1">
    <citation type="submission" date="2015-05" db="EMBL/GenBank/DDBJ databases">
        <authorList>
            <person name="Fogelqvist Johan"/>
        </authorList>
    </citation>
    <scope>NUCLEOTIDE SEQUENCE [LARGE SCALE GENOMIC DNA]</scope>
</reference>
<feature type="domain" description="Molybdenum cofactor sulfurase middle" evidence="3">
    <location>
        <begin position="1"/>
        <end position="75"/>
    </location>
</feature>
<evidence type="ECO:0000259" key="3">
    <source>
        <dbReference type="Pfam" id="PF03476"/>
    </source>
</evidence>
<dbReference type="SUPFAM" id="SSF141673">
    <property type="entry name" value="MOSC N-terminal domain-like"/>
    <property type="match status" value="1"/>
</dbReference>